<evidence type="ECO:0000313" key="1">
    <source>
        <dbReference type="EMBL" id="EQD73302.1"/>
    </source>
</evidence>
<organism evidence="1">
    <name type="scientific">mine drainage metagenome</name>
    <dbReference type="NCBI Taxonomy" id="410659"/>
    <lineage>
        <taxon>unclassified sequences</taxon>
        <taxon>metagenomes</taxon>
        <taxon>ecological metagenomes</taxon>
    </lineage>
</organism>
<reference evidence="1" key="1">
    <citation type="submission" date="2013-08" db="EMBL/GenBank/DDBJ databases">
        <authorList>
            <person name="Mendez C."/>
            <person name="Richter M."/>
            <person name="Ferrer M."/>
            <person name="Sanchez J."/>
        </authorList>
    </citation>
    <scope>NUCLEOTIDE SEQUENCE</scope>
</reference>
<proteinExistence type="predicted"/>
<name>T1BTV1_9ZZZZ</name>
<dbReference type="SUPFAM" id="SSF53474">
    <property type="entry name" value="alpha/beta-Hydrolases"/>
    <property type="match status" value="1"/>
</dbReference>
<dbReference type="EMBL" id="AUZX01003662">
    <property type="protein sequence ID" value="EQD73302.1"/>
    <property type="molecule type" value="Genomic_DNA"/>
</dbReference>
<gene>
    <name evidence="1" type="ORF">B1A_05020</name>
</gene>
<protein>
    <submittedName>
        <fullName evidence="1">Uncharacterized protein</fullName>
    </submittedName>
</protein>
<accession>T1BTV1</accession>
<dbReference type="Gene3D" id="3.40.50.1820">
    <property type="entry name" value="alpha/beta hydrolase"/>
    <property type="match status" value="1"/>
</dbReference>
<reference evidence="1" key="2">
    <citation type="journal article" date="2014" name="ISME J.">
        <title>Microbial stratification in low pH oxic and suboxic macroscopic growths along an acid mine drainage.</title>
        <authorList>
            <person name="Mendez-Garcia C."/>
            <person name="Mesa V."/>
            <person name="Sprenger R.R."/>
            <person name="Richter M."/>
            <person name="Diez M.S."/>
            <person name="Solano J."/>
            <person name="Bargiela R."/>
            <person name="Golyshina O.V."/>
            <person name="Manteca A."/>
            <person name="Ramos J.L."/>
            <person name="Gallego J.R."/>
            <person name="Llorente I."/>
            <person name="Martins Dos Santos V.A."/>
            <person name="Jensen O.N."/>
            <person name="Pelaez A.I."/>
            <person name="Sanchez J."/>
            <person name="Ferrer M."/>
        </authorList>
    </citation>
    <scope>NUCLEOTIDE SEQUENCE</scope>
</reference>
<dbReference type="AlphaFoldDB" id="T1BTV1"/>
<sequence length="92" mass="9859">MAGFSFGGAAVAVRAAARAEPGKLVLVAPGVTKMAMDGVPSPRCPWLLVQGDADEVIEPQEVLQWAQRQSVPALIRRFPDAGHFFHGRLHSL</sequence>
<dbReference type="InterPro" id="IPR029058">
    <property type="entry name" value="AB_hydrolase_fold"/>
</dbReference>
<comment type="caution">
    <text evidence="1">The sequence shown here is derived from an EMBL/GenBank/DDBJ whole genome shotgun (WGS) entry which is preliminary data.</text>
</comment>
<feature type="non-terminal residue" evidence="1">
    <location>
        <position position="92"/>
    </location>
</feature>